<evidence type="ECO:0000313" key="1">
    <source>
        <dbReference type="EMBL" id="PZS88148.1"/>
    </source>
</evidence>
<dbReference type="Proteomes" id="UP000249614">
    <property type="component" value="Unassembled WGS sequence"/>
</dbReference>
<comment type="caution">
    <text evidence="1">The sequence shown here is derived from an EMBL/GenBank/DDBJ whole genome shotgun (WGS) entry which is preliminary data.</text>
</comment>
<sequence>MSSNTLNASSGFAGWFKIEAFRTDEDGQEIPGSRRVAADWFPNLITNAGLDLLGTTGNTYIYTFCRVGSGNTAPAVTDTVLVSQVASSSTQQAINNGVDRSGAFYAWVRRTTRFTTGTAAGTLAEVGVSPTTSGPLFSRALILDSGGNPTTITVLSDETLDVTYELRLYPTLSDATGTVDISGTTYNWTARALIPVSYDLYWYLYVGKGIGPRLGGGNESTGPAAASALPAQNSSVASPIASGIITPLAYTNGSYQRSFRFDCDVNDANVAGGIGCFFASSGNTGDQAFGAWAWGLSPKLPKTASFKATFTIRMSWGRYTP</sequence>
<dbReference type="AlphaFoldDB" id="A0A2W6HXM7"/>
<protein>
    <submittedName>
        <fullName evidence="1">Uncharacterized protein</fullName>
    </submittedName>
</protein>
<dbReference type="EMBL" id="LXXM01000217">
    <property type="protein sequence ID" value="PZS88148.1"/>
    <property type="molecule type" value="Genomic_DNA"/>
</dbReference>
<gene>
    <name evidence="1" type="ORF">A7X83_15630</name>
</gene>
<accession>A0A2W6HXM7</accession>
<proteinExistence type="predicted"/>
<evidence type="ECO:0000313" key="2">
    <source>
        <dbReference type="Proteomes" id="UP000249614"/>
    </source>
</evidence>
<reference evidence="1 2" key="1">
    <citation type="submission" date="2016-05" db="EMBL/GenBank/DDBJ databases">
        <authorList>
            <person name="Lavstsen T."/>
            <person name="Jespersen J.S."/>
        </authorList>
    </citation>
    <scope>NUCLEOTIDE SEQUENCE [LARGE SCALE GENOMIC DNA]</scope>
    <source>
        <strain evidence="1 2">SM-5815</strain>
    </source>
</reference>
<name>A0A2W6HXM7_STEMA</name>
<dbReference type="RefSeq" id="WP_111113500.1">
    <property type="nucleotide sequence ID" value="NZ_LXXM01000217.1"/>
</dbReference>
<organism evidence="1 2">
    <name type="scientific">Stenotrophomonas maltophilia</name>
    <name type="common">Pseudomonas maltophilia</name>
    <name type="synonym">Xanthomonas maltophilia</name>
    <dbReference type="NCBI Taxonomy" id="40324"/>
    <lineage>
        <taxon>Bacteria</taxon>
        <taxon>Pseudomonadati</taxon>
        <taxon>Pseudomonadota</taxon>
        <taxon>Gammaproteobacteria</taxon>
        <taxon>Lysobacterales</taxon>
        <taxon>Lysobacteraceae</taxon>
        <taxon>Stenotrophomonas</taxon>
        <taxon>Stenotrophomonas maltophilia group</taxon>
    </lineage>
</organism>